<evidence type="ECO:0000259" key="2">
    <source>
        <dbReference type="PROSITE" id="PS50195"/>
    </source>
</evidence>
<dbReference type="CDD" id="cd06093">
    <property type="entry name" value="PX_domain"/>
    <property type="match status" value="1"/>
</dbReference>
<proteinExistence type="predicted"/>
<dbReference type="Proteomes" id="UP001165065">
    <property type="component" value="Unassembled WGS sequence"/>
</dbReference>
<feature type="domain" description="PX" evidence="2">
    <location>
        <begin position="189"/>
        <end position="299"/>
    </location>
</feature>
<dbReference type="PANTHER" id="PTHR10555:SF170">
    <property type="entry name" value="FI18122P1"/>
    <property type="match status" value="1"/>
</dbReference>
<feature type="region of interest" description="Disordered" evidence="1">
    <location>
        <begin position="331"/>
        <end position="352"/>
    </location>
</feature>
<protein>
    <recommendedName>
        <fullName evidence="2">PX domain-containing protein</fullName>
    </recommendedName>
</protein>
<accession>A0A9W7L358</accession>
<evidence type="ECO:0000256" key="1">
    <source>
        <dbReference type="SAM" id="MobiDB-lite"/>
    </source>
</evidence>
<feature type="region of interest" description="Disordered" evidence="1">
    <location>
        <begin position="71"/>
        <end position="127"/>
    </location>
</feature>
<dbReference type="GO" id="GO:0005768">
    <property type="term" value="C:endosome"/>
    <property type="evidence" value="ECO:0007669"/>
    <property type="project" value="TreeGrafter"/>
</dbReference>
<dbReference type="PANTHER" id="PTHR10555">
    <property type="entry name" value="SORTING NEXIN"/>
    <property type="match status" value="1"/>
</dbReference>
<sequence>MSSLVSQRSPPKEKENSPKVDRVVGFSRSRNTPSSRRGVRRRHQSQSPTRVTLNEDAVPALALSLASTAMSLSSDSSPNSGKIYPRGGKQELSQNRTRDLPNSRTRGHRSGSASDGEEEEDDREEAVPMAEVFNETAFRKMYVCSDFAAKKATGKLKTSHIPSEKPPMLCKHGLKLGICTESECCTIVKAKITRSDRRMSGKYTGRKLVEYHILVTFENCQASIWHRYSGFRSFYELFVLKHGADEFSMFPRRHLNKWSKAVTSERLVALDAFLRKIVENPKYRQDPLFKDFLSVDENARRQFYEPSATQNHDIEIRQLSKEISNMKSSALANFKSSKKKSDKTSDEFREKK</sequence>
<dbReference type="OrthoDB" id="203937at2759"/>
<feature type="compositionally biased region" description="Basic and acidic residues" evidence="1">
    <location>
        <begin position="10"/>
        <end position="22"/>
    </location>
</feature>
<name>A0A9W7L358_9STRA</name>
<dbReference type="InterPro" id="IPR036871">
    <property type="entry name" value="PX_dom_sf"/>
</dbReference>
<dbReference type="AlphaFoldDB" id="A0A9W7L358"/>
<comment type="caution">
    <text evidence="3">The sequence shown here is derived from an EMBL/GenBank/DDBJ whole genome shotgun (WGS) entry which is preliminary data.</text>
</comment>
<dbReference type="InterPro" id="IPR001683">
    <property type="entry name" value="PX_dom"/>
</dbReference>
<evidence type="ECO:0000313" key="3">
    <source>
        <dbReference type="EMBL" id="GMI24430.1"/>
    </source>
</evidence>
<dbReference type="Pfam" id="PF00787">
    <property type="entry name" value="PX"/>
    <property type="match status" value="1"/>
</dbReference>
<dbReference type="SMART" id="SM00312">
    <property type="entry name" value="PX"/>
    <property type="match status" value="1"/>
</dbReference>
<dbReference type="EMBL" id="BRYA01000584">
    <property type="protein sequence ID" value="GMI24430.1"/>
    <property type="molecule type" value="Genomic_DNA"/>
</dbReference>
<dbReference type="GO" id="GO:0035091">
    <property type="term" value="F:phosphatidylinositol binding"/>
    <property type="evidence" value="ECO:0007669"/>
    <property type="project" value="InterPro"/>
</dbReference>
<dbReference type="Gene3D" id="3.30.1520.10">
    <property type="entry name" value="Phox-like domain"/>
    <property type="match status" value="1"/>
</dbReference>
<dbReference type="SUPFAM" id="SSF64268">
    <property type="entry name" value="PX domain"/>
    <property type="match status" value="1"/>
</dbReference>
<feature type="compositionally biased region" description="Acidic residues" evidence="1">
    <location>
        <begin position="115"/>
        <end position="124"/>
    </location>
</feature>
<gene>
    <name evidence="3" type="ORF">TrCOL_g607</name>
</gene>
<evidence type="ECO:0000313" key="4">
    <source>
        <dbReference type="Proteomes" id="UP001165065"/>
    </source>
</evidence>
<dbReference type="PROSITE" id="PS50195">
    <property type="entry name" value="PX"/>
    <property type="match status" value="1"/>
</dbReference>
<reference evidence="4" key="1">
    <citation type="journal article" date="2023" name="Commun. Biol.">
        <title>Genome analysis of Parmales, the sister group of diatoms, reveals the evolutionary specialization of diatoms from phago-mixotrophs to photoautotrophs.</title>
        <authorList>
            <person name="Ban H."/>
            <person name="Sato S."/>
            <person name="Yoshikawa S."/>
            <person name="Yamada K."/>
            <person name="Nakamura Y."/>
            <person name="Ichinomiya M."/>
            <person name="Sato N."/>
            <person name="Blanc-Mathieu R."/>
            <person name="Endo H."/>
            <person name="Kuwata A."/>
            <person name="Ogata H."/>
        </authorList>
    </citation>
    <scope>NUCLEOTIDE SEQUENCE [LARGE SCALE GENOMIC DNA]</scope>
</reference>
<feature type="region of interest" description="Disordered" evidence="1">
    <location>
        <begin position="1"/>
        <end position="55"/>
    </location>
</feature>
<feature type="compositionally biased region" description="Basic and acidic residues" evidence="1">
    <location>
        <begin position="342"/>
        <end position="352"/>
    </location>
</feature>
<organism evidence="3 4">
    <name type="scientific">Triparma columacea</name>
    <dbReference type="NCBI Taxonomy" id="722753"/>
    <lineage>
        <taxon>Eukaryota</taxon>
        <taxon>Sar</taxon>
        <taxon>Stramenopiles</taxon>
        <taxon>Ochrophyta</taxon>
        <taxon>Bolidophyceae</taxon>
        <taxon>Parmales</taxon>
        <taxon>Triparmaceae</taxon>
        <taxon>Triparma</taxon>
    </lineage>
</organism>
<keyword evidence="4" id="KW-1185">Reference proteome</keyword>